<dbReference type="PANTHER" id="PTHR43297">
    <property type="entry name" value="OLIGOPEPTIDE TRANSPORT ATP-BINDING PROTEIN APPD"/>
    <property type="match status" value="1"/>
</dbReference>
<evidence type="ECO:0000259" key="9">
    <source>
        <dbReference type="PROSITE" id="PS50893"/>
    </source>
</evidence>
<keyword evidence="7" id="KW-0472">Membrane</keyword>
<keyword evidence="3" id="KW-0813">Transport</keyword>
<keyword evidence="6 10" id="KW-0067">ATP-binding</keyword>
<dbReference type="InterPro" id="IPR050388">
    <property type="entry name" value="ABC_Ni/Peptide_Import"/>
</dbReference>
<sequence>MNAGDDIPLLEVADLTVTLRTPRGPAAAVRGLDFTLRRGEKLGIVGESGCGKSMTALALMGLLPDGARIDGRIALEGLDLARAPEAALCRIRGNRIGMIFQEPMTSLNPLHRIGRQVAEPLRLHRGMDARAARARAVELLDRVGIPDARRRADAYPHELSGGQRQRVMIALALACDPAVLIADEPTTALDVTIQGQILDLIEDLVAERGMALVLISHDLGVIGEVVDKVMVMYGGMAVERGPVDAVFDRLTHPYAQGLFAALPQLGRALAGTDRLQTIPGRVPELADMPAGCPFTPRCPIAEDRCATVPPPVVALDGGAVTAGSGHEAVCHRVPKALEGVFGRPPVGSDGDLDRRAVTAGEGPT</sequence>
<comment type="caution">
    <text evidence="10">The sequence shown here is derived from an EMBL/GenBank/DDBJ whole genome shotgun (WGS) entry which is preliminary data.</text>
</comment>
<protein>
    <submittedName>
        <fullName evidence="10">ABC transporter ATP-binding protein</fullName>
    </submittedName>
</protein>
<evidence type="ECO:0000313" key="11">
    <source>
        <dbReference type="Proteomes" id="UP001595528"/>
    </source>
</evidence>
<dbReference type="Pfam" id="PF08352">
    <property type="entry name" value="oligo_HPY"/>
    <property type="match status" value="1"/>
</dbReference>
<dbReference type="InterPro" id="IPR003593">
    <property type="entry name" value="AAA+_ATPase"/>
</dbReference>
<reference evidence="11" key="1">
    <citation type="journal article" date="2019" name="Int. J. Syst. Evol. Microbiol.">
        <title>The Global Catalogue of Microorganisms (GCM) 10K type strain sequencing project: providing services to taxonomists for standard genome sequencing and annotation.</title>
        <authorList>
            <consortium name="The Broad Institute Genomics Platform"/>
            <consortium name="The Broad Institute Genome Sequencing Center for Infectious Disease"/>
            <person name="Wu L."/>
            <person name="Ma J."/>
        </authorList>
    </citation>
    <scope>NUCLEOTIDE SEQUENCE [LARGE SCALE GENOMIC DNA]</scope>
    <source>
        <strain evidence="11">KCTC 42964</strain>
    </source>
</reference>
<organism evidence="10 11">
    <name type="scientific">Marinibaculum pumilum</name>
    <dbReference type="NCBI Taxonomy" id="1766165"/>
    <lineage>
        <taxon>Bacteria</taxon>
        <taxon>Pseudomonadati</taxon>
        <taxon>Pseudomonadota</taxon>
        <taxon>Alphaproteobacteria</taxon>
        <taxon>Rhodospirillales</taxon>
        <taxon>Rhodospirillaceae</taxon>
        <taxon>Marinibaculum</taxon>
    </lineage>
</organism>
<feature type="domain" description="ABC transporter" evidence="9">
    <location>
        <begin position="10"/>
        <end position="259"/>
    </location>
</feature>
<dbReference type="Pfam" id="PF00005">
    <property type="entry name" value="ABC_tran"/>
    <property type="match status" value="1"/>
</dbReference>
<accession>A0ABV7KY41</accession>
<dbReference type="Proteomes" id="UP001595528">
    <property type="component" value="Unassembled WGS sequence"/>
</dbReference>
<evidence type="ECO:0000256" key="3">
    <source>
        <dbReference type="ARBA" id="ARBA00022448"/>
    </source>
</evidence>
<evidence type="ECO:0000256" key="7">
    <source>
        <dbReference type="ARBA" id="ARBA00023136"/>
    </source>
</evidence>
<keyword evidence="4" id="KW-1003">Cell membrane</keyword>
<evidence type="ECO:0000256" key="5">
    <source>
        <dbReference type="ARBA" id="ARBA00022741"/>
    </source>
</evidence>
<dbReference type="GO" id="GO:0005524">
    <property type="term" value="F:ATP binding"/>
    <property type="evidence" value="ECO:0007669"/>
    <property type="project" value="UniProtKB-KW"/>
</dbReference>
<evidence type="ECO:0000256" key="4">
    <source>
        <dbReference type="ARBA" id="ARBA00022475"/>
    </source>
</evidence>
<dbReference type="InterPro" id="IPR003439">
    <property type="entry name" value="ABC_transporter-like_ATP-bd"/>
</dbReference>
<dbReference type="PANTHER" id="PTHR43297:SF2">
    <property type="entry name" value="DIPEPTIDE TRANSPORT ATP-BINDING PROTEIN DPPD"/>
    <property type="match status" value="1"/>
</dbReference>
<dbReference type="PROSITE" id="PS50893">
    <property type="entry name" value="ABC_TRANSPORTER_2"/>
    <property type="match status" value="1"/>
</dbReference>
<evidence type="ECO:0000256" key="2">
    <source>
        <dbReference type="ARBA" id="ARBA00005417"/>
    </source>
</evidence>
<dbReference type="InterPro" id="IPR017871">
    <property type="entry name" value="ABC_transporter-like_CS"/>
</dbReference>
<dbReference type="EMBL" id="JBHRTR010000020">
    <property type="protein sequence ID" value="MFC3227139.1"/>
    <property type="molecule type" value="Genomic_DNA"/>
</dbReference>
<dbReference type="Gene3D" id="3.40.50.300">
    <property type="entry name" value="P-loop containing nucleotide triphosphate hydrolases"/>
    <property type="match status" value="1"/>
</dbReference>
<dbReference type="InterPro" id="IPR027417">
    <property type="entry name" value="P-loop_NTPase"/>
</dbReference>
<proteinExistence type="inferred from homology"/>
<dbReference type="CDD" id="cd03257">
    <property type="entry name" value="ABC_NikE_OppD_transporters"/>
    <property type="match status" value="1"/>
</dbReference>
<evidence type="ECO:0000256" key="1">
    <source>
        <dbReference type="ARBA" id="ARBA00004417"/>
    </source>
</evidence>
<name>A0ABV7KY41_9PROT</name>
<dbReference type="PROSITE" id="PS00211">
    <property type="entry name" value="ABC_TRANSPORTER_1"/>
    <property type="match status" value="1"/>
</dbReference>
<dbReference type="SUPFAM" id="SSF52540">
    <property type="entry name" value="P-loop containing nucleoside triphosphate hydrolases"/>
    <property type="match status" value="1"/>
</dbReference>
<keyword evidence="11" id="KW-1185">Reference proteome</keyword>
<comment type="subcellular location">
    <subcellularLocation>
        <location evidence="1">Cell inner membrane</location>
        <topology evidence="1">Peripheral membrane protein</topology>
    </subcellularLocation>
</comment>
<dbReference type="SMART" id="SM00382">
    <property type="entry name" value="AAA"/>
    <property type="match status" value="1"/>
</dbReference>
<feature type="region of interest" description="Disordered" evidence="8">
    <location>
        <begin position="342"/>
        <end position="364"/>
    </location>
</feature>
<evidence type="ECO:0000256" key="6">
    <source>
        <dbReference type="ARBA" id="ARBA00022840"/>
    </source>
</evidence>
<comment type="similarity">
    <text evidence="2">Belongs to the ABC transporter superfamily.</text>
</comment>
<keyword evidence="5" id="KW-0547">Nucleotide-binding</keyword>
<dbReference type="RefSeq" id="WP_379899302.1">
    <property type="nucleotide sequence ID" value="NZ_JBHRTR010000020.1"/>
</dbReference>
<evidence type="ECO:0000313" key="10">
    <source>
        <dbReference type="EMBL" id="MFC3227139.1"/>
    </source>
</evidence>
<gene>
    <name evidence="10" type="ORF">ACFOGJ_07865</name>
</gene>
<dbReference type="InterPro" id="IPR013563">
    <property type="entry name" value="Oligopep_ABC_C"/>
</dbReference>
<evidence type="ECO:0000256" key="8">
    <source>
        <dbReference type="SAM" id="MobiDB-lite"/>
    </source>
</evidence>
<dbReference type="NCBIfam" id="TIGR01727">
    <property type="entry name" value="oligo_HPY"/>
    <property type="match status" value="1"/>
</dbReference>